<dbReference type="STRING" id="935700.jaqu_09670"/>
<gene>
    <name evidence="11" type="primary">prsE_1</name>
    <name evidence="11" type="ORF">jaqu_09670</name>
</gene>
<accession>A0A0D1EJR5</accession>
<dbReference type="InterPro" id="IPR058982">
    <property type="entry name" value="Beta-barrel_AprE"/>
</dbReference>
<dbReference type="EMBL" id="JYFE01000020">
    <property type="protein sequence ID" value="KIT17236.1"/>
    <property type="molecule type" value="Genomic_DNA"/>
</dbReference>
<dbReference type="PATRIC" id="fig|935700.4.peg.1010"/>
<dbReference type="PANTHER" id="PTHR30386">
    <property type="entry name" value="MEMBRANE FUSION SUBUNIT OF EMRAB-TOLC MULTIDRUG EFFLUX PUMP"/>
    <property type="match status" value="1"/>
</dbReference>
<evidence type="ECO:0000256" key="7">
    <source>
        <dbReference type="ARBA" id="ARBA00022989"/>
    </source>
</evidence>
<organism evidence="11 12">
    <name type="scientific">Jannaschia aquimarina</name>
    <dbReference type="NCBI Taxonomy" id="935700"/>
    <lineage>
        <taxon>Bacteria</taxon>
        <taxon>Pseudomonadati</taxon>
        <taxon>Pseudomonadota</taxon>
        <taxon>Alphaproteobacteria</taxon>
        <taxon>Rhodobacterales</taxon>
        <taxon>Roseobacteraceae</taxon>
        <taxon>Jannaschia</taxon>
    </lineage>
</organism>
<comment type="similarity">
    <text evidence="2 9">Belongs to the membrane fusion protein (MFP) (TC 8.A.1) family.</text>
</comment>
<proteinExistence type="inferred from homology"/>
<comment type="caution">
    <text evidence="11">The sequence shown here is derived from an EMBL/GenBank/DDBJ whole genome shotgun (WGS) entry which is preliminary data.</text>
</comment>
<evidence type="ECO:0000313" key="11">
    <source>
        <dbReference type="EMBL" id="KIT17236.1"/>
    </source>
</evidence>
<keyword evidence="4 9" id="KW-1003">Cell membrane</keyword>
<evidence type="ECO:0000256" key="6">
    <source>
        <dbReference type="ARBA" id="ARBA00022692"/>
    </source>
</evidence>
<keyword evidence="8 9" id="KW-0472">Membrane</keyword>
<dbReference type="NCBIfam" id="TIGR01843">
    <property type="entry name" value="type_I_hlyD"/>
    <property type="match status" value="1"/>
</dbReference>
<dbReference type="Proteomes" id="UP000032232">
    <property type="component" value="Unassembled WGS sequence"/>
</dbReference>
<evidence type="ECO:0000256" key="5">
    <source>
        <dbReference type="ARBA" id="ARBA00022519"/>
    </source>
</evidence>
<evidence type="ECO:0000256" key="8">
    <source>
        <dbReference type="ARBA" id="ARBA00023136"/>
    </source>
</evidence>
<evidence type="ECO:0000313" key="12">
    <source>
        <dbReference type="Proteomes" id="UP000032232"/>
    </source>
</evidence>
<dbReference type="Gene3D" id="2.40.30.170">
    <property type="match status" value="1"/>
</dbReference>
<evidence type="ECO:0000256" key="3">
    <source>
        <dbReference type="ARBA" id="ARBA00022448"/>
    </source>
</evidence>
<keyword evidence="7 9" id="KW-1133">Transmembrane helix</keyword>
<dbReference type="InterPro" id="IPR050739">
    <property type="entry name" value="MFP"/>
</dbReference>
<protein>
    <recommendedName>
        <fullName evidence="9">Membrane fusion protein (MFP) family protein</fullName>
    </recommendedName>
</protein>
<dbReference type="GO" id="GO:0005886">
    <property type="term" value="C:plasma membrane"/>
    <property type="evidence" value="ECO:0007669"/>
    <property type="project" value="UniProtKB-SubCell"/>
</dbReference>
<comment type="subcellular location">
    <subcellularLocation>
        <location evidence="1 9">Cell inner membrane</location>
        <topology evidence="1 9">Single-pass membrane protein</topology>
    </subcellularLocation>
</comment>
<name>A0A0D1EJR5_9RHOB</name>
<feature type="transmembrane region" description="Helical" evidence="9">
    <location>
        <begin position="21"/>
        <end position="38"/>
    </location>
</feature>
<dbReference type="Pfam" id="PF26002">
    <property type="entry name" value="Beta-barrel_AprE"/>
    <property type="match status" value="1"/>
</dbReference>
<dbReference type="PANTHER" id="PTHR30386:SF26">
    <property type="entry name" value="TRANSPORT PROTEIN COMB"/>
    <property type="match status" value="1"/>
</dbReference>
<dbReference type="PRINTS" id="PR01490">
    <property type="entry name" value="RTXTOXIND"/>
</dbReference>
<dbReference type="AlphaFoldDB" id="A0A0D1EJR5"/>
<dbReference type="RefSeq" id="WP_043917808.1">
    <property type="nucleotide sequence ID" value="NZ_FZPF01000007.1"/>
</dbReference>
<evidence type="ECO:0000256" key="9">
    <source>
        <dbReference type="RuleBase" id="RU365093"/>
    </source>
</evidence>
<sequence length="426" mass="47088">MTSKDPLTGRKSRHVPATARLTIRTVLLLLVGGVVWAANAELPEIAFASGTIQPTGALRRVEHIDGGVVDKILVEEGKLIGPQVPIVRLKEYDVAAEHDNLRARENVVRRSMIRNQKIFDAIGTDAFRPVDSQETDIRADARLRAYEATRRRISDRIAALDLRISAAEALIENVAHRETLQDREYAMIASLSGKGLLPERDHLAMQLRQSDLAATRLSAMSNLEEARGARRDAVNELLELLARTRDTVLGDIEQNSEELATINRAINDNRTRNDRLWVRSSIGGVVQSLYLNAPGEVIEPGGLVAEILPTGERLIAELRLKPRDIGHVEVGHRVEVRVTTYLAKRFGTLEGKVAQISATSAENELHEMYFRVRVDLGEELIGLDGTVHPLKAGMEVQASIVTGSRTVLEYAADPILRPFRGAFGDR</sequence>
<evidence type="ECO:0000259" key="10">
    <source>
        <dbReference type="Pfam" id="PF26002"/>
    </source>
</evidence>
<dbReference type="OrthoDB" id="9810980at2"/>
<reference evidence="11 12" key="1">
    <citation type="submission" date="2015-02" db="EMBL/GenBank/DDBJ databases">
        <title>Genome Sequence of Jannaschia aquimarina DSM28248, a member of the Roseobacter clade.</title>
        <authorList>
            <person name="Voget S."/>
            <person name="Daniel R."/>
        </authorList>
    </citation>
    <scope>NUCLEOTIDE SEQUENCE [LARGE SCALE GENOMIC DNA]</scope>
    <source>
        <strain evidence="11 12">GSW-M26</strain>
    </source>
</reference>
<keyword evidence="12" id="KW-1185">Reference proteome</keyword>
<evidence type="ECO:0000256" key="4">
    <source>
        <dbReference type="ARBA" id="ARBA00022475"/>
    </source>
</evidence>
<evidence type="ECO:0000256" key="2">
    <source>
        <dbReference type="ARBA" id="ARBA00009477"/>
    </source>
</evidence>
<dbReference type="GO" id="GO:0015031">
    <property type="term" value="P:protein transport"/>
    <property type="evidence" value="ECO:0007669"/>
    <property type="project" value="InterPro"/>
</dbReference>
<keyword evidence="5 9" id="KW-0997">Cell inner membrane</keyword>
<dbReference type="InterPro" id="IPR010129">
    <property type="entry name" value="T1SS_HlyD"/>
</dbReference>
<feature type="domain" description="AprE-like beta-barrel" evidence="10">
    <location>
        <begin position="314"/>
        <end position="403"/>
    </location>
</feature>
<keyword evidence="3 9" id="KW-0813">Transport</keyword>
<keyword evidence="6 9" id="KW-0812">Transmembrane</keyword>
<evidence type="ECO:0000256" key="1">
    <source>
        <dbReference type="ARBA" id="ARBA00004377"/>
    </source>
</evidence>